<sequence length="68" mass="7723">MCYRQLQCIEFVCGHKEPFTESKVDCNSNLCRYSSLHVRPCIACSSTCSQMSVDQCSVNLAYETDVYP</sequence>
<name>A0A0C9SZ80_PAXIN</name>
<dbReference type="HOGENOM" id="CLU_180191_3_1_1"/>
<reference evidence="2" key="2">
    <citation type="submission" date="2015-01" db="EMBL/GenBank/DDBJ databases">
        <title>Evolutionary Origins and Diversification of the Mycorrhizal Mutualists.</title>
        <authorList>
            <consortium name="DOE Joint Genome Institute"/>
            <consortium name="Mycorrhizal Genomics Consortium"/>
            <person name="Kohler A."/>
            <person name="Kuo A."/>
            <person name="Nagy L.G."/>
            <person name="Floudas D."/>
            <person name="Copeland A."/>
            <person name="Barry K.W."/>
            <person name="Cichocki N."/>
            <person name="Veneault-Fourrey C."/>
            <person name="LaButti K."/>
            <person name="Lindquist E.A."/>
            <person name="Lipzen A."/>
            <person name="Lundell T."/>
            <person name="Morin E."/>
            <person name="Murat C."/>
            <person name="Riley R."/>
            <person name="Ohm R."/>
            <person name="Sun H."/>
            <person name="Tunlid A."/>
            <person name="Henrissat B."/>
            <person name="Grigoriev I.V."/>
            <person name="Hibbett D.S."/>
            <person name="Martin F."/>
        </authorList>
    </citation>
    <scope>NUCLEOTIDE SEQUENCE [LARGE SCALE GENOMIC DNA]</scope>
    <source>
        <strain evidence="2">ATCC 200175</strain>
    </source>
</reference>
<evidence type="ECO:0000313" key="2">
    <source>
        <dbReference type="Proteomes" id="UP000053647"/>
    </source>
</evidence>
<evidence type="ECO:0000313" key="1">
    <source>
        <dbReference type="EMBL" id="KIJ15439.1"/>
    </source>
</evidence>
<dbReference type="Proteomes" id="UP000053647">
    <property type="component" value="Unassembled WGS sequence"/>
</dbReference>
<protein>
    <submittedName>
        <fullName evidence="1">Uncharacterized protein</fullName>
    </submittedName>
</protein>
<organism evidence="1 2">
    <name type="scientific">Paxillus involutus ATCC 200175</name>
    <dbReference type="NCBI Taxonomy" id="664439"/>
    <lineage>
        <taxon>Eukaryota</taxon>
        <taxon>Fungi</taxon>
        <taxon>Dikarya</taxon>
        <taxon>Basidiomycota</taxon>
        <taxon>Agaricomycotina</taxon>
        <taxon>Agaricomycetes</taxon>
        <taxon>Agaricomycetidae</taxon>
        <taxon>Boletales</taxon>
        <taxon>Paxilineae</taxon>
        <taxon>Paxillaceae</taxon>
        <taxon>Paxillus</taxon>
    </lineage>
</organism>
<keyword evidence="2" id="KW-1185">Reference proteome</keyword>
<dbReference type="EMBL" id="KN819336">
    <property type="protein sequence ID" value="KIJ15439.1"/>
    <property type="molecule type" value="Genomic_DNA"/>
</dbReference>
<dbReference type="OrthoDB" id="2816594at2759"/>
<reference evidence="1 2" key="1">
    <citation type="submission" date="2014-06" db="EMBL/GenBank/DDBJ databases">
        <authorList>
            <consortium name="DOE Joint Genome Institute"/>
            <person name="Kuo A."/>
            <person name="Kohler A."/>
            <person name="Nagy L.G."/>
            <person name="Floudas D."/>
            <person name="Copeland A."/>
            <person name="Barry K.W."/>
            <person name="Cichocki N."/>
            <person name="Veneault-Fourrey C."/>
            <person name="LaButti K."/>
            <person name="Lindquist E.A."/>
            <person name="Lipzen A."/>
            <person name="Lundell T."/>
            <person name="Morin E."/>
            <person name="Murat C."/>
            <person name="Sun H."/>
            <person name="Tunlid A."/>
            <person name="Henrissat B."/>
            <person name="Grigoriev I.V."/>
            <person name="Hibbett D.S."/>
            <person name="Martin F."/>
            <person name="Nordberg H.P."/>
            <person name="Cantor M.N."/>
            <person name="Hua S.X."/>
        </authorList>
    </citation>
    <scope>NUCLEOTIDE SEQUENCE [LARGE SCALE GENOMIC DNA]</scope>
    <source>
        <strain evidence="1 2">ATCC 200175</strain>
    </source>
</reference>
<proteinExistence type="predicted"/>
<accession>A0A0C9SZ80</accession>
<dbReference type="AlphaFoldDB" id="A0A0C9SZ80"/>
<gene>
    <name evidence="1" type="ORF">PAXINDRAFT_77117</name>
</gene>